<evidence type="ECO:0000313" key="12">
    <source>
        <dbReference type="Proteomes" id="UP000009046"/>
    </source>
</evidence>
<dbReference type="OrthoDB" id="2153661at2759"/>
<dbReference type="FunCoup" id="E0W205">
    <property type="interactions" value="461"/>
</dbReference>
<dbReference type="Proteomes" id="UP000009046">
    <property type="component" value="Unassembled WGS sequence"/>
</dbReference>
<keyword evidence="5" id="KW-0496">Mitochondrion</keyword>
<reference evidence="10" key="1">
    <citation type="submission" date="2007-04" db="EMBL/GenBank/DDBJ databases">
        <title>Annotation of Pediculus humanus corporis strain USDA.</title>
        <authorList>
            <person name="Kirkness E."/>
            <person name="Hannick L."/>
            <person name="Hass B."/>
            <person name="Bruggner R."/>
            <person name="Lawson D."/>
            <person name="Bidwell S."/>
            <person name="Joardar V."/>
            <person name="Caler E."/>
            <person name="Walenz B."/>
            <person name="Inman J."/>
            <person name="Schobel S."/>
            <person name="Galinsky K."/>
            <person name="Amedeo P."/>
            <person name="Strausberg R."/>
        </authorList>
    </citation>
    <scope>NUCLEOTIDE SEQUENCE</scope>
    <source>
        <strain evidence="10">USDA</strain>
    </source>
</reference>
<sequence>MNFVKFLKPNLTLPLISSVRNINYKFPMPTKNLKEQLEEKKVFNPLLDFKVDISLPPPPPNVSKKEKKERIMYLKKRKSDEILEAKANKLEIDFDLDEVRADWLKDDGPEHIKRLAEHFQIFDHLFGDAYFTPYVIMDIFHPQKNEELVAPVYWGNIVKPDEAFIKPQVKFKSDPNELWTLSLVCPDGHLTIQNGEYIHWLVGNIPGGEVGKGEEIWDYLPPFPPRGVGYLRYIFVLYKQEKKIDFSSLKNKLPRLELSDRNFNTLNFYKERQDELTPAGLSFFQSDWDKTSRKVFHEILNMEEPIFEYDHVPKPLKKQKPFPNKEPFNL</sequence>
<comment type="subcellular location">
    <subcellularLocation>
        <location evidence="1">Mitochondrion</location>
    </subcellularLocation>
</comment>
<proteinExistence type="inferred from homology"/>
<keyword evidence="4" id="KW-0175">Coiled coil</keyword>
<evidence type="ECO:0000256" key="1">
    <source>
        <dbReference type="ARBA" id="ARBA00004173"/>
    </source>
</evidence>
<dbReference type="PANTHER" id="PTHR11362:SF133">
    <property type="entry name" value="LARGE RIBOSOMAL SUBUNIT PROTEIN ML38"/>
    <property type="match status" value="1"/>
</dbReference>
<keyword evidence="2" id="KW-0809">Transit peptide</keyword>
<dbReference type="SUPFAM" id="SSF49777">
    <property type="entry name" value="PEBP-like"/>
    <property type="match status" value="1"/>
</dbReference>
<dbReference type="GeneID" id="8232346"/>
<dbReference type="CTD" id="8232346"/>
<accession>E0W205</accession>
<gene>
    <name evidence="11" type="primary">8232346</name>
    <name evidence="10" type="ORF">Phum_PHUM580880</name>
</gene>
<dbReference type="STRING" id="121224.E0W205"/>
<dbReference type="InterPro" id="IPR036610">
    <property type="entry name" value="PEBP-like_sf"/>
</dbReference>
<evidence type="ECO:0000313" key="11">
    <source>
        <dbReference type="EnsemblMetazoa" id="PHUM580880-PA"/>
    </source>
</evidence>
<keyword evidence="3 10" id="KW-0689">Ribosomal protein</keyword>
<dbReference type="OMA" id="PQKKFPH"/>
<keyword evidence="6" id="KW-0687">Ribonucleoprotein</keyword>
<dbReference type="KEGG" id="phu:Phum_PHUM580880"/>
<dbReference type="CDD" id="cd00866">
    <property type="entry name" value="PEBP_euk"/>
    <property type="match status" value="1"/>
</dbReference>
<comment type="similarity">
    <text evidence="7">Belongs to the phosphatidylethanolamine-binding protein family. Mitochondrion-specific ribosomal protein mL38 subfamily.</text>
</comment>
<evidence type="ECO:0000313" key="10">
    <source>
        <dbReference type="EMBL" id="EEB19599.1"/>
    </source>
</evidence>
<dbReference type="Pfam" id="PF01161">
    <property type="entry name" value="PBP"/>
    <property type="match status" value="1"/>
</dbReference>
<name>E0W205_PEDHC</name>
<evidence type="ECO:0000256" key="8">
    <source>
        <dbReference type="ARBA" id="ARBA00039444"/>
    </source>
</evidence>
<dbReference type="EMBL" id="DS235873">
    <property type="protein sequence ID" value="EEB19599.1"/>
    <property type="molecule type" value="Genomic_DNA"/>
</dbReference>
<dbReference type="FunFam" id="3.90.280.10:FF:000002">
    <property type="entry name" value="39S ribosomal protein L38, mitochondrial"/>
    <property type="match status" value="1"/>
</dbReference>
<dbReference type="RefSeq" id="XP_002432337.1">
    <property type="nucleotide sequence ID" value="XM_002432292.1"/>
</dbReference>
<evidence type="ECO:0000256" key="9">
    <source>
        <dbReference type="ARBA" id="ARBA00041206"/>
    </source>
</evidence>
<dbReference type="InterPro" id="IPR035810">
    <property type="entry name" value="PEBP_euk"/>
</dbReference>
<evidence type="ECO:0000256" key="2">
    <source>
        <dbReference type="ARBA" id="ARBA00022946"/>
    </source>
</evidence>
<dbReference type="HOGENOM" id="CLU_043994_0_0_1"/>
<dbReference type="EnsemblMetazoa" id="PHUM580880-RA">
    <property type="protein sequence ID" value="PHUM580880-PA"/>
    <property type="gene ID" value="PHUM580880"/>
</dbReference>
<dbReference type="InParanoid" id="E0W205"/>
<evidence type="ECO:0000256" key="7">
    <source>
        <dbReference type="ARBA" id="ARBA00038016"/>
    </source>
</evidence>
<protein>
    <recommendedName>
        <fullName evidence="8">Large ribosomal subunit protein mL38</fullName>
    </recommendedName>
    <alternativeName>
        <fullName evidence="9">39S ribosomal protein L38, mitochondrial</fullName>
    </alternativeName>
</protein>
<dbReference type="VEuPathDB" id="VectorBase:PHUM580880"/>
<dbReference type="eggNOG" id="KOG3346">
    <property type="taxonomic scope" value="Eukaryota"/>
</dbReference>
<dbReference type="PANTHER" id="PTHR11362">
    <property type="entry name" value="PHOSPHATIDYLETHANOLAMINE-BINDING PROTEIN"/>
    <property type="match status" value="1"/>
</dbReference>
<dbReference type="EMBL" id="AAZO01007069">
    <property type="status" value="NOT_ANNOTATED_CDS"/>
    <property type="molecule type" value="Genomic_DNA"/>
</dbReference>
<dbReference type="InterPro" id="IPR008914">
    <property type="entry name" value="PEBP"/>
</dbReference>
<dbReference type="AlphaFoldDB" id="E0W205"/>
<evidence type="ECO:0000256" key="5">
    <source>
        <dbReference type="ARBA" id="ARBA00023128"/>
    </source>
</evidence>
<evidence type="ECO:0000256" key="3">
    <source>
        <dbReference type="ARBA" id="ARBA00022980"/>
    </source>
</evidence>
<dbReference type="GO" id="GO:0005743">
    <property type="term" value="C:mitochondrial inner membrane"/>
    <property type="evidence" value="ECO:0007669"/>
    <property type="project" value="UniProtKB-ARBA"/>
</dbReference>
<reference evidence="10" key="2">
    <citation type="submission" date="2007-04" db="EMBL/GenBank/DDBJ databases">
        <title>The genome of the human body louse.</title>
        <authorList>
            <consortium name="The Human Body Louse Genome Consortium"/>
            <person name="Kirkness E."/>
            <person name="Walenz B."/>
            <person name="Hass B."/>
            <person name="Bruggner R."/>
            <person name="Strausberg R."/>
        </authorList>
    </citation>
    <scope>NUCLEOTIDE SEQUENCE</scope>
    <source>
        <strain evidence="10">USDA</strain>
    </source>
</reference>
<organism>
    <name type="scientific">Pediculus humanus subsp. corporis</name>
    <name type="common">Body louse</name>
    <dbReference type="NCBI Taxonomy" id="121224"/>
    <lineage>
        <taxon>Eukaryota</taxon>
        <taxon>Metazoa</taxon>
        <taxon>Ecdysozoa</taxon>
        <taxon>Arthropoda</taxon>
        <taxon>Hexapoda</taxon>
        <taxon>Insecta</taxon>
        <taxon>Pterygota</taxon>
        <taxon>Neoptera</taxon>
        <taxon>Paraneoptera</taxon>
        <taxon>Psocodea</taxon>
        <taxon>Troctomorpha</taxon>
        <taxon>Phthiraptera</taxon>
        <taxon>Anoplura</taxon>
        <taxon>Pediculidae</taxon>
        <taxon>Pediculus</taxon>
    </lineage>
</organism>
<reference evidence="11" key="3">
    <citation type="submission" date="2021-02" db="UniProtKB">
        <authorList>
            <consortium name="EnsemblMetazoa"/>
        </authorList>
    </citation>
    <scope>IDENTIFICATION</scope>
    <source>
        <strain evidence="11">USDA</strain>
    </source>
</reference>
<dbReference type="Gene3D" id="3.90.280.10">
    <property type="entry name" value="PEBP-like"/>
    <property type="match status" value="1"/>
</dbReference>
<keyword evidence="12" id="KW-1185">Reference proteome</keyword>
<evidence type="ECO:0000256" key="4">
    <source>
        <dbReference type="ARBA" id="ARBA00023054"/>
    </source>
</evidence>
<dbReference type="GO" id="GO:0005762">
    <property type="term" value="C:mitochondrial large ribosomal subunit"/>
    <property type="evidence" value="ECO:0007669"/>
    <property type="project" value="TreeGrafter"/>
</dbReference>
<evidence type="ECO:0000256" key="6">
    <source>
        <dbReference type="ARBA" id="ARBA00023274"/>
    </source>
</evidence>